<gene>
    <name evidence="5" type="primary">ssuB_3</name>
    <name evidence="5" type="ORF">CLLU_16830</name>
</gene>
<dbReference type="Pfam" id="PF00005">
    <property type="entry name" value="ABC_tran"/>
    <property type="match status" value="1"/>
</dbReference>
<dbReference type="PANTHER" id="PTHR42788">
    <property type="entry name" value="TAURINE IMPORT ATP-BINDING PROTEIN-RELATED"/>
    <property type="match status" value="1"/>
</dbReference>
<dbReference type="OrthoDB" id="9801958at2"/>
<proteinExistence type="predicted"/>
<evidence type="ECO:0000313" key="5">
    <source>
        <dbReference type="EMBL" id="PRR85307.1"/>
    </source>
</evidence>
<dbReference type="SUPFAM" id="SSF52540">
    <property type="entry name" value="P-loop containing nucleoside triphosphate hydrolases"/>
    <property type="match status" value="1"/>
</dbReference>
<reference evidence="5 6" key="1">
    <citation type="submission" date="2018-03" db="EMBL/GenBank/DDBJ databases">
        <title>Genome sequence of Clostridium luticellarii DSM 29923.</title>
        <authorList>
            <person name="Poehlein A."/>
            <person name="Daniel R."/>
        </authorList>
    </citation>
    <scope>NUCLEOTIDE SEQUENCE [LARGE SCALE GENOMIC DNA]</scope>
    <source>
        <strain evidence="5 6">DSM 29923</strain>
    </source>
</reference>
<dbReference type="GO" id="GO:0016887">
    <property type="term" value="F:ATP hydrolysis activity"/>
    <property type="evidence" value="ECO:0007669"/>
    <property type="project" value="InterPro"/>
</dbReference>
<keyword evidence="5" id="KW-0378">Hydrolase</keyword>
<evidence type="ECO:0000256" key="1">
    <source>
        <dbReference type="ARBA" id="ARBA00022448"/>
    </source>
</evidence>
<dbReference type="GO" id="GO:0005524">
    <property type="term" value="F:ATP binding"/>
    <property type="evidence" value="ECO:0007669"/>
    <property type="project" value="UniProtKB-KW"/>
</dbReference>
<dbReference type="EC" id="3.6.3.-" evidence="5"/>
<dbReference type="AlphaFoldDB" id="A0A2T0BN63"/>
<dbReference type="InterPro" id="IPR003439">
    <property type="entry name" value="ABC_transporter-like_ATP-bd"/>
</dbReference>
<dbReference type="Proteomes" id="UP000237798">
    <property type="component" value="Unassembled WGS sequence"/>
</dbReference>
<organism evidence="5 6">
    <name type="scientific">Clostridium luticellarii</name>
    <dbReference type="NCBI Taxonomy" id="1691940"/>
    <lineage>
        <taxon>Bacteria</taxon>
        <taxon>Bacillati</taxon>
        <taxon>Bacillota</taxon>
        <taxon>Clostridia</taxon>
        <taxon>Eubacteriales</taxon>
        <taxon>Clostridiaceae</taxon>
        <taxon>Clostridium</taxon>
    </lineage>
</organism>
<keyword evidence="6" id="KW-1185">Reference proteome</keyword>
<keyword evidence="2" id="KW-0547">Nucleotide-binding</keyword>
<dbReference type="RefSeq" id="WP_106009286.1">
    <property type="nucleotide sequence ID" value="NZ_JALCPJ010000028.1"/>
</dbReference>
<dbReference type="CDD" id="cd03293">
    <property type="entry name" value="ABC_NrtD_SsuB_transporters"/>
    <property type="match status" value="1"/>
</dbReference>
<evidence type="ECO:0000256" key="3">
    <source>
        <dbReference type="ARBA" id="ARBA00022840"/>
    </source>
</evidence>
<dbReference type="InterPro" id="IPR003593">
    <property type="entry name" value="AAA+_ATPase"/>
</dbReference>
<dbReference type="InterPro" id="IPR027417">
    <property type="entry name" value="P-loop_NTPase"/>
</dbReference>
<dbReference type="EMBL" id="PVXP01000019">
    <property type="protein sequence ID" value="PRR85307.1"/>
    <property type="molecule type" value="Genomic_DNA"/>
</dbReference>
<dbReference type="PANTHER" id="PTHR42788:SF2">
    <property type="entry name" value="ABC TRANSPORTER ATP-BINDING PROTEIN"/>
    <property type="match status" value="1"/>
</dbReference>
<keyword evidence="1" id="KW-0813">Transport</keyword>
<evidence type="ECO:0000259" key="4">
    <source>
        <dbReference type="PROSITE" id="PS50893"/>
    </source>
</evidence>
<evidence type="ECO:0000313" key="6">
    <source>
        <dbReference type="Proteomes" id="UP000237798"/>
    </source>
</evidence>
<dbReference type="Gene3D" id="3.40.50.300">
    <property type="entry name" value="P-loop containing nucleotide triphosphate hydrolases"/>
    <property type="match status" value="1"/>
</dbReference>
<feature type="domain" description="ABC transporter" evidence="4">
    <location>
        <begin position="2"/>
        <end position="232"/>
    </location>
</feature>
<dbReference type="SMART" id="SM00382">
    <property type="entry name" value="AAA"/>
    <property type="match status" value="1"/>
</dbReference>
<dbReference type="PROSITE" id="PS50893">
    <property type="entry name" value="ABC_TRANSPORTER_2"/>
    <property type="match status" value="1"/>
</dbReference>
<name>A0A2T0BN63_9CLOT</name>
<protein>
    <submittedName>
        <fullName evidence="5">Aliphatic sulfonates import ATP-binding protein SsuB</fullName>
        <ecNumber evidence="5">3.6.3.-</ecNumber>
    </submittedName>
</protein>
<accession>A0A2T0BN63</accession>
<evidence type="ECO:0000256" key="2">
    <source>
        <dbReference type="ARBA" id="ARBA00022741"/>
    </source>
</evidence>
<sequence length="251" mass="29186">MLEFKNISFKYEEDPDFIIRNLSFKVNKGEFISIVGPSGCGKSTVFRLICKLERPFEGNIFLENKNINTLEKGYIGYMPQNDLLIPWRTILQNCSLPLEIKGENMKEVKYEAEKMLKDFGLEKYKNKYPRDLSGGMRQRVSFTRTLLTGSKVLLLDEPFSALDAITRLSMQEWLLDKWSKLNKTILFITHDVEEALFLSTRVFITDGSPIGKFREIKVDLDYPRSRDMLDNPDILRIKAQLVEELKKGVRL</sequence>
<dbReference type="InterPro" id="IPR050166">
    <property type="entry name" value="ABC_transporter_ATP-bind"/>
</dbReference>
<keyword evidence="3 5" id="KW-0067">ATP-binding</keyword>
<comment type="caution">
    <text evidence="5">The sequence shown here is derived from an EMBL/GenBank/DDBJ whole genome shotgun (WGS) entry which is preliminary data.</text>
</comment>